<dbReference type="HOGENOM" id="CLU_129890_0_1_11"/>
<evidence type="ECO:0000313" key="7">
    <source>
        <dbReference type="Proteomes" id="UP000019754"/>
    </source>
</evidence>
<dbReference type="Proteomes" id="UP000019754">
    <property type="component" value="Unassembled WGS sequence"/>
</dbReference>
<dbReference type="GO" id="GO:0016787">
    <property type="term" value="F:hydrolase activity"/>
    <property type="evidence" value="ECO:0007669"/>
    <property type="project" value="UniProtKB-KW"/>
</dbReference>
<dbReference type="Pfam" id="PF01850">
    <property type="entry name" value="PIN"/>
    <property type="match status" value="1"/>
</dbReference>
<dbReference type="InterPro" id="IPR041705">
    <property type="entry name" value="PIN_Sll0205"/>
</dbReference>
<dbReference type="GO" id="GO:0046872">
    <property type="term" value="F:metal ion binding"/>
    <property type="evidence" value="ECO:0007669"/>
    <property type="project" value="UniProtKB-KW"/>
</dbReference>
<dbReference type="STRING" id="1249481.D641_0110750"/>
<dbReference type="InterPro" id="IPR002716">
    <property type="entry name" value="PIN_dom"/>
</dbReference>
<evidence type="ECO:0000256" key="4">
    <source>
        <dbReference type="ARBA" id="ARBA00022842"/>
    </source>
</evidence>
<dbReference type="OrthoDB" id="9798990at2"/>
<dbReference type="InterPro" id="IPR029060">
    <property type="entry name" value="PIN-like_dom_sf"/>
</dbReference>
<proteinExistence type="predicted"/>
<dbReference type="PANTHER" id="PTHR36173:SF2">
    <property type="entry name" value="RIBONUCLEASE VAPC16"/>
    <property type="match status" value="1"/>
</dbReference>
<comment type="caution">
    <text evidence="6">The sequence shown here is derived from an EMBL/GenBank/DDBJ whole genome shotgun (WGS) entry which is preliminary data.</text>
</comment>
<name>A0A022KSB9_9MICO</name>
<evidence type="ECO:0000256" key="2">
    <source>
        <dbReference type="ARBA" id="ARBA00022723"/>
    </source>
</evidence>
<dbReference type="PANTHER" id="PTHR36173">
    <property type="entry name" value="RIBONUCLEASE VAPC16-RELATED"/>
    <property type="match status" value="1"/>
</dbReference>
<feature type="domain" description="PIN" evidence="5">
    <location>
        <begin position="4"/>
        <end position="123"/>
    </location>
</feature>
<keyword evidence="3" id="KW-0378">Hydrolase</keyword>
<dbReference type="GO" id="GO:0004518">
    <property type="term" value="F:nuclease activity"/>
    <property type="evidence" value="ECO:0007669"/>
    <property type="project" value="UniProtKB-KW"/>
</dbReference>
<dbReference type="RefSeq" id="WP_017824784.1">
    <property type="nucleotide sequence ID" value="NZ_KB403092.1"/>
</dbReference>
<protein>
    <submittedName>
        <fullName evidence="6">Twitching motility protein PilT</fullName>
    </submittedName>
</protein>
<evidence type="ECO:0000256" key="1">
    <source>
        <dbReference type="ARBA" id="ARBA00022722"/>
    </source>
</evidence>
<dbReference type="EMBL" id="AORC01000013">
    <property type="protein sequence ID" value="EYT48684.1"/>
    <property type="molecule type" value="Genomic_DNA"/>
</dbReference>
<dbReference type="Gene3D" id="3.40.50.1010">
    <property type="entry name" value="5'-nuclease"/>
    <property type="match status" value="1"/>
</dbReference>
<evidence type="ECO:0000256" key="3">
    <source>
        <dbReference type="ARBA" id="ARBA00022801"/>
    </source>
</evidence>
<organism evidence="6 7">
    <name type="scientific">Brachybacterium muris UCD-AY4</name>
    <dbReference type="NCBI Taxonomy" id="1249481"/>
    <lineage>
        <taxon>Bacteria</taxon>
        <taxon>Bacillati</taxon>
        <taxon>Actinomycetota</taxon>
        <taxon>Actinomycetes</taxon>
        <taxon>Micrococcales</taxon>
        <taxon>Dermabacteraceae</taxon>
        <taxon>Brachybacterium</taxon>
    </lineage>
</organism>
<keyword evidence="1" id="KW-0540">Nuclease</keyword>
<dbReference type="InterPro" id="IPR052919">
    <property type="entry name" value="TA_system_RNase"/>
</dbReference>
<reference evidence="6 7" key="1">
    <citation type="journal article" date="2013" name="Genome Announc.">
        <title>Draft genome sequence of an Actinobacterium, Brachybacterium muris strain UCD-AY4.</title>
        <authorList>
            <person name="Lo J.R."/>
            <person name="Lang J.M."/>
            <person name="Darling A.E."/>
            <person name="Eisen J.A."/>
            <person name="Coil D.A."/>
        </authorList>
    </citation>
    <scope>NUCLEOTIDE SEQUENCE [LARGE SCALE GENOMIC DNA]</scope>
    <source>
        <strain evidence="6 7">UCD-AY4</strain>
    </source>
</reference>
<keyword evidence="7" id="KW-1185">Reference proteome</keyword>
<keyword evidence="4" id="KW-0460">Magnesium</keyword>
<keyword evidence="2" id="KW-0479">Metal-binding</keyword>
<evidence type="ECO:0000313" key="6">
    <source>
        <dbReference type="EMBL" id="EYT48684.1"/>
    </source>
</evidence>
<dbReference type="SUPFAM" id="SSF88723">
    <property type="entry name" value="PIN domain-like"/>
    <property type="match status" value="1"/>
</dbReference>
<dbReference type="CDD" id="cd09872">
    <property type="entry name" value="PIN_Sll0205-like"/>
    <property type="match status" value="1"/>
</dbReference>
<accession>A0A022KSB9</accession>
<sequence length="129" mass="14081">MELLVDTHVLIWGMAQPDRLSTAAADAFPDSDVAVLVSAASAWELATKVRIGKLPGGESLVLDYARNLERWLARELPVSSADALLAGTLSWTHRDPFDRMLAAQALRRGCALVSSDRVFDQVGGVHRIW</sequence>
<gene>
    <name evidence="6" type="ORF">D641_0110750</name>
</gene>
<evidence type="ECO:0000259" key="5">
    <source>
        <dbReference type="Pfam" id="PF01850"/>
    </source>
</evidence>
<dbReference type="AlphaFoldDB" id="A0A022KSB9"/>